<dbReference type="PROSITE" id="PS51257">
    <property type="entry name" value="PROKAR_LIPOPROTEIN"/>
    <property type="match status" value="1"/>
</dbReference>
<comment type="function">
    <text evidence="10">Catalyzes the NADPH-dependent reduction of ketopantoate into pantoic acid.</text>
</comment>
<dbReference type="NCBIfam" id="TIGR00745">
    <property type="entry name" value="apbA_panE"/>
    <property type="match status" value="1"/>
</dbReference>
<dbReference type="GO" id="GO:0005737">
    <property type="term" value="C:cytoplasm"/>
    <property type="evidence" value="ECO:0007669"/>
    <property type="project" value="TreeGrafter"/>
</dbReference>
<dbReference type="SUPFAM" id="SSF48179">
    <property type="entry name" value="6-phosphogluconate dehydrogenase C-terminal domain-like"/>
    <property type="match status" value="1"/>
</dbReference>
<dbReference type="OrthoDB" id="6530772at2"/>
<protein>
    <recommendedName>
        <fullName evidence="4 10">2-dehydropantoate 2-reductase</fullName>
        <ecNumber evidence="3 10">1.1.1.169</ecNumber>
    </recommendedName>
    <alternativeName>
        <fullName evidence="8 10">Ketopantoate reductase</fullName>
    </alternativeName>
</protein>
<dbReference type="GO" id="GO:0008677">
    <property type="term" value="F:2-dehydropantoate 2-reductase activity"/>
    <property type="evidence" value="ECO:0007669"/>
    <property type="project" value="UniProtKB-EC"/>
</dbReference>
<dbReference type="PANTHER" id="PTHR21708:SF45">
    <property type="entry name" value="2-DEHYDROPANTOATE 2-REDUCTASE"/>
    <property type="match status" value="1"/>
</dbReference>
<evidence type="ECO:0000256" key="10">
    <source>
        <dbReference type="RuleBase" id="RU362068"/>
    </source>
</evidence>
<dbReference type="PANTHER" id="PTHR21708">
    <property type="entry name" value="PROBABLE 2-DEHYDROPANTOATE 2-REDUCTASE"/>
    <property type="match status" value="1"/>
</dbReference>
<accession>A0A4Q9QIX0</accession>
<comment type="pathway">
    <text evidence="1 10">Cofactor biosynthesis; (R)-pantothenate biosynthesis; (R)-pantoate from 3-methyl-2-oxobutanoate: step 2/2.</text>
</comment>
<keyword evidence="6 10" id="KW-0521">NADP</keyword>
<evidence type="ECO:0000256" key="2">
    <source>
        <dbReference type="ARBA" id="ARBA00007870"/>
    </source>
</evidence>
<evidence type="ECO:0000259" key="11">
    <source>
        <dbReference type="Pfam" id="PF02558"/>
    </source>
</evidence>
<dbReference type="EC" id="1.1.1.169" evidence="3 10"/>
<keyword evidence="5 10" id="KW-0566">Pantothenate biosynthesis</keyword>
<dbReference type="InterPro" id="IPR036291">
    <property type="entry name" value="NAD(P)-bd_dom_sf"/>
</dbReference>
<reference evidence="13 14" key="1">
    <citation type="submission" date="2018-06" db="EMBL/GenBank/DDBJ databases">
        <title>Three novel Pseudomonas species isolated from symptomatic oak.</title>
        <authorList>
            <person name="Bueno-Gonzalez V."/>
            <person name="Brady C."/>
        </authorList>
    </citation>
    <scope>NUCLEOTIDE SEQUENCE [LARGE SCALE GENOMIC DNA]</scope>
    <source>
        <strain evidence="13 14">P9A</strain>
    </source>
</reference>
<feature type="domain" description="Ketopantoate reductase N-terminal" evidence="11">
    <location>
        <begin position="10"/>
        <end position="175"/>
    </location>
</feature>
<dbReference type="InterPro" id="IPR008927">
    <property type="entry name" value="6-PGluconate_DH-like_C_sf"/>
</dbReference>
<sequence length="330" mass="35293">MTRSNPPRLCIVGAGAIGCTLAARLAASGQPVSLLARGQTLVALRDNGVRLTDLDGEHHAPVNASDDCEALGEQDLLFVCTKAPALVGLLPSLAPLIGPDTVVVPVVNGVPWWYFHGVEGRFAERQVQAVDPGGVLSRALDLDRVLGCVVFITAETESPGVARSNNPHLMILGEPNEQMSERLERVRALIARSGIEARATERIRDQLWTKIIANLSSNPLSVVTGATLEELYGKTELKNVVAKILQETLLTAAAYGARINFDPQTFMELGAGMGPVRTSMLQDFEQGRPLELAAIGDAVIELAGYQGLAMPTTQDILTLARFRGAQIHAH</sequence>
<evidence type="ECO:0000256" key="6">
    <source>
        <dbReference type="ARBA" id="ARBA00022857"/>
    </source>
</evidence>
<dbReference type="InterPro" id="IPR013752">
    <property type="entry name" value="KPA_reductase"/>
</dbReference>
<dbReference type="Gene3D" id="1.10.1040.10">
    <property type="entry name" value="N-(1-d-carboxylethyl)-l-norvaline Dehydrogenase, domain 2"/>
    <property type="match status" value="1"/>
</dbReference>
<organism evidence="13 14">
    <name type="scientific">Phytopseudomonas daroniae</name>
    <dbReference type="NCBI Taxonomy" id="2487519"/>
    <lineage>
        <taxon>Bacteria</taxon>
        <taxon>Pseudomonadati</taxon>
        <taxon>Pseudomonadota</taxon>
        <taxon>Gammaproteobacteria</taxon>
        <taxon>Pseudomonadales</taxon>
        <taxon>Pseudomonadaceae</taxon>
        <taxon>Phytopseudomonas</taxon>
    </lineage>
</organism>
<evidence type="ECO:0000256" key="9">
    <source>
        <dbReference type="ARBA" id="ARBA00048793"/>
    </source>
</evidence>
<dbReference type="InterPro" id="IPR013332">
    <property type="entry name" value="KPR_N"/>
</dbReference>
<evidence type="ECO:0000256" key="3">
    <source>
        <dbReference type="ARBA" id="ARBA00013014"/>
    </source>
</evidence>
<dbReference type="Pfam" id="PF02558">
    <property type="entry name" value="ApbA"/>
    <property type="match status" value="1"/>
</dbReference>
<dbReference type="RefSeq" id="WP_131181377.1">
    <property type="nucleotide sequence ID" value="NZ_QJUI01000016.1"/>
</dbReference>
<dbReference type="SUPFAM" id="SSF51735">
    <property type="entry name" value="NAD(P)-binding Rossmann-fold domains"/>
    <property type="match status" value="1"/>
</dbReference>
<dbReference type="InterPro" id="IPR013328">
    <property type="entry name" value="6PGD_dom2"/>
</dbReference>
<comment type="similarity">
    <text evidence="2 10">Belongs to the ketopantoate reductase family.</text>
</comment>
<dbReference type="InterPro" id="IPR003710">
    <property type="entry name" value="ApbA"/>
</dbReference>
<dbReference type="EMBL" id="QJUI01000016">
    <property type="protein sequence ID" value="TBU74990.1"/>
    <property type="molecule type" value="Genomic_DNA"/>
</dbReference>
<dbReference type="Pfam" id="PF08546">
    <property type="entry name" value="ApbA_C"/>
    <property type="match status" value="1"/>
</dbReference>
<name>A0A4Q9QIX0_9GAMM</name>
<dbReference type="Gene3D" id="3.40.50.720">
    <property type="entry name" value="NAD(P)-binding Rossmann-like Domain"/>
    <property type="match status" value="1"/>
</dbReference>
<comment type="caution">
    <text evidence="13">The sequence shown here is derived from an EMBL/GenBank/DDBJ whole genome shotgun (WGS) entry which is preliminary data.</text>
</comment>
<evidence type="ECO:0000259" key="12">
    <source>
        <dbReference type="Pfam" id="PF08546"/>
    </source>
</evidence>
<evidence type="ECO:0000256" key="5">
    <source>
        <dbReference type="ARBA" id="ARBA00022655"/>
    </source>
</evidence>
<evidence type="ECO:0000256" key="4">
    <source>
        <dbReference type="ARBA" id="ARBA00019465"/>
    </source>
</evidence>
<evidence type="ECO:0000256" key="7">
    <source>
        <dbReference type="ARBA" id="ARBA00023002"/>
    </source>
</evidence>
<evidence type="ECO:0000256" key="8">
    <source>
        <dbReference type="ARBA" id="ARBA00032024"/>
    </source>
</evidence>
<proteinExistence type="inferred from homology"/>
<comment type="catalytic activity">
    <reaction evidence="9 10">
        <text>(R)-pantoate + NADP(+) = 2-dehydropantoate + NADPH + H(+)</text>
        <dbReference type="Rhea" id="RHEA:16233"/>
        <dbReference type="ChEBI" id="CHEBI:11561"/>
        <dbReference type="ChEBI" id="CHEBI:15378"/>
        <dbReference type="ChEBI" id="CHEBI:15980"/>
        <dbReference type="ChEBI" id="CHEBI:57783"/>
        <dbReference type="ChEBI" id="CHEBI:58349"/>
        <dbReference type="EC" id="1.1.1.169"/>
    </reaction>
</comment>
<evidence type="ECO:0000313" key="14">
    <source>
        <dbReference type="Proteomes" id="UP000292302"/>
    </source>
</evidence>
<dbReference type="Proteomes" id="UP000292302">
    <property type="component" value="Unassembled WGS sequence"/>
</dbReference>
<keyword evidence="7 10" id="KW-0560">Oxidoreductase</keyword>
<dbReference type="GO" id="GO:0015940">
    <property type="term" value="P:pantothenate biosynthetic process"/>
    <property type="evidence" value="ECO:0007669"/>
    <property type="project" value="UniProtKB-UniPathway"/>
</dbReference>
<keyword evidence="14" id="KW-1185">Reference proteome</keyword>
<dbReference type="InterPro" id="IPR051402">
    <property type="entry name" value="KPR-Related"/>
</dbReference>
<evidence type="ECO:0000313" key="13">
    <source>
        <dbReference type="EMBL" id="TBU74990.1"/>
    </source>
</evidence>
<dbReference type="AlphaFoldDB" id="A0A4Q9QIX0"/>
<dbReference type="UniPathway" id="UPA00028">
    <property type="reaction ID" value="UER00004"/>
</dbReference>
<dbReference type="NCBIfam" id="NF005089">
    <property type="entry name" value="PRK06522.1-4"/>
    <property type="match status" value="1"/>
</dbReference>
<evidence type="ECO:0000256" key="1">
    <source>
        <dbReference type="ARBA" id="ARBA00004994"/>
    </source>
</evidence>
<gene>
    <name evidence="13" type="ORF">DNK06_17965</name>
</gene>
<feature type="domain" description="Ketopantoate reductase C-terminal" evidence="12">
    <location>
        <begin position="203"/>
        <end position="321"/>
    </location>
</feature>